<dbReference type="InParanoid" id="A0A151ZJU7"/>
<feature type="region of interest" description="Disordered" evidence="1">
    <location>
        <begin position="177"/>
        <end position="206"/>
    </location>
</feature>
<accession>A0A151ZJU7</accession>
<feature type="compositionally biased region" description="Low complexity" evidence="1">
    <location>
        <begin position="177"/>
        <end position="194"/>
    </location>
</feature>
<protein>
    <submittedName>
        <fullName evidence="3">Uncharacterized protein</fullName>
    </submittedName>
</protein>
<evidence type="ECO:0000313" key="4">
    <source>
        <dbReference type="Proteomes" id="UP000076078"/>
    </source>
</evidence>
<feature type="compositionally biased region" description="Low complexity" evidence="1">
    <location>
        <begin position="88"/>
        <end position="112"/>
    </location>
</feature>
<dbReference type="EMBL" id="LODT01000022">
    <property type="protein sequence ID" value="KYQ94272.1"/>
    <property type="molecule type" value="Genomic_DNA"/>
</dbReference>
<keyword evidence="2" id="KW-1133">Transmembrane helix</keyword>
<reference evidence="3 4" key="1">
    <citation type="submission" date="2015-12" db="EMBL/GenBank/DDBJ databases">
        <title>Dictyostelia acquired genes for synthesis and detection of signals that induce cell-type specialization by lateral gene transfer from prokaryotes.</title>
        <authorList>
            <person name="Gloeckner G."/>
            <person name="Schaap P."/>
        </authorList>
    </citation>
    <scope>NUCLEOTIDE SEQUENCE [LARGE SCALE GENOMIC DNA]</scope>
    <source>
        <strain evidence="3 4">TK</strain>
    </source>
</reference>
<proteinExistence type="predicted"/>
<evidence type="ECO:0000256" key="2">
    <source>
        <dbReference type="SAM" id="Phobius"/>
    </source>
</evidence>
<dbReference type="AlphaFoldDB" id="A0A151ZJU7"/>
<dbReference type="OrthoDB" id="19974at2759"/>
<gene>
    <name evidence="3" type="ORF">DLAC_04571</name>
</gene>
<feature type="compositionally biased region" description="Polar residues" evidence="1">
    <location>
        <begin position="195"/>
        <end position="206"/>
    </location>
</feature>
<evidence type="ECO:0000256" key="1">
    <source>
        <dbReference type="SAM" id="MobiDB-lite"/>
    </source>
</evidence>
<sequence length="206" mass="22552">MALTGGTYRFTRNVIGMEKTTVGWLLSLHHMAYLPNWLSVLWVTIVYISVVSLILSGTRLLPIVNNYFQPPNSYQILISNGNQQSIPSSSSIDNDLNSNIENSTSVNSNNNSGQLYDQHSSSLSNSNLNDSDQIITIDDINCSGNSTITNENVSSLGNSNTLLIEEEDDYSVNQQLNSQNNSQSSITSLSPSVIRNKSTPSLDTID</sequence>
<feature type="transmembrane region" description="Helical" evidence="2">
    <location>
        <begin position="34"/>
        <end position="55"/>
    </location>
</feature>
<evidence type="ECO:0000313" key="3">
    <source>
        <dbReference type="EMBL" id="KYQ94272.1"/>
    </source>
</evidence>
<comment type="caution">
    <text evidence="3">The sequence shown here is derived from an EMBL/GenBank/DDBJ whole genome shotgun (WGS) entry which is preliminary data.</text>
</comment>
<feature type="region of interest" description="Disordered" evidence="1">
    <location>
        <begin position="88"/>
        <end position="124"/>
    </location>
</feature>
<dbReference type="Proteomes" id="UP000076078">
    <property type="component" value="Unassembled WGS sequence"/>
</dbReference>
<keyword evidence="2" id="KW-0812">Transmembrane</keyword>
<name>A0A151ZJU7_TIELA</name>
<keyword evidence="2" id="KW-0472">Membrane</keyword>
<keyword evidence="4" id="KW-1185">Reference proteome</keyword>
<organism evidence="3 4">
    <name type="scientific">Tieghemostelium lacteum</name>
    <name type="common">Slime mold</name>
    <name type="synonym">Dictyostelium lacteum</name>
    <dbReference type="NCBI Taxonomy" id="361077"/>
    <lineage>
        <taxon>Eukaryota</taxon>
        <taxon>Amoebozoa</taxon>
        <taxon>Evosea</taxon>
        <taxon>Eumycetozoa</taxon>
        <taxon>Dictyostelia</taxon>
        <taxon>Dictyosteliales</taxon>
        <taxon>Raperosteliaceae</taxon>
        <taxon>Tieghemostelium</taxon>
    </lineage>
</organism>